<dbReference type="AlphaFoldDB" id="A0A6N6VEA4"/>
<reference evidence="2 3" key="1">
    <citation type="submission" date="2019-09" db="EMBL/GenBank/DDBJ databases">
        <title>Parvibaculum sedimenti sp. nov., isolated from sediment.</title>
        <authorList>
            <person name="Wang Y."/>
        </authorList>
    </citation>
    <scope>NUCLEOTIDE SEQUENCE [LARGE SCALE GENOMIC DNA]</scope>
    <source>
        <strain evidence="2 3">HXT-9</strain>
    </source>
</reference>
<evidence type="ECO:0000256" key="1">
    <source>
        <dbReference type="SAM" id="SignalP"/>
    </source>
</evidence>
<accession>A0A6N6VEA4</accession>
<feature type="chain" id="PRO_5026711869" evidence="1">
    <location>
        <begin position="25"/>
        <end position="83"/>
    </location>
</feature>
<dbReference type="Proteomes" id="UP000468901">
    <property type="component" value="Unassembled WGS sequence"/>
</dbReference>
<evidence type="ECO:0000313" key="3">
    <source>
        <dbReference type="Proteomes" id="UP000468901"/>
    </source>
</evidence>
<evidence type="ECO:0000313" key="2">
    <source>
        <dbReference type="EMBL" id="KAB7739060.1"/>
    </source>
</evidence>
<feature type="signal peptide" evidence="1">
    <location>
        <begin position="1"/>
        <end position="24"/>
    </location>
</feature>
<name>A0A6N6VEA4_9HYPH</name>
<dbReference type="RefSeq" id="WP_152216943.1">
    <property type="nucleotide sequence ID" value="NZ_JBAQYD010000368.1"/>
</dbReference>
<keyword evidence="1" id="KW-0732">Signal</keyword>
<comment type="caution">
    <text evidence="2">The sequence shown here is derived from an EMBL/GenBank/DDBJ whole genome shotgun (WGS) entry which is preliminary data.</text>
</comment>
<proteinExistence type="predicted"/>
<keyword evidence="3" id="KW-1185">Reference proteome</keyword>
<protein>
    <submittedName>
        <fullName evidence="2">Uncharacterized protein</fullName>
    </submittedName>
</protein>
<sequence length="83" mass="8448">MKKIFGIVGLVAGATMMVSGTAMALDSSFDAMSKSGKHQFYVWCTGGKSSVQSADGATAKEAQAKLAASAGNSCWPVWQGLAG</sequence>
<gene>
    <name evidence="2" type="ORF">F2P47_13695</name>
</gene>
<dbReference type="EMBL" id="WESC01000013">
    <property type="protein sequence ID" value="KAB7739060.1"/>
    <property type="molecule type" value="Genomic_DNA"/>
</dbReference>
<organism evidence="2 3">
    <name type="scientific">Parvibaculum sedimenti</name>
    <dbReference type="NCBI Taxonomy" id="2608632"/>
    <lineage>
        <taxon>Bacteria</taxon>
        <taxon>Pseudomonadati</taxon>
        <taxon>Pseudomonadota</taxon>
        <taxon>Alphaproteobacteria</taxon>
        <taxon>Hyphomicrobiales</taxon>
        <taxon>Parvibaculaceae</taxon>
        <taxon>Parvibaculum</taxon>
    </lineage>
</organism>